<evidence type="ECO:0000313" key="3">
    <source>
        <dbReference type="Proteomes" id="UP001152795"/>
    </source>
</evidence>
<proteinExistence type="predicted"/>
<dbReference type="Proteomes" id="UP001152795">
    <property type="component" value="Unassembled WGS sequence"/>
</dbReference>
<dbReference type="PANTHER" id="PTHR33244:SF3">
    <property type="entry name" value="PEPTIDASE A2 DOMAIN-CONTAINING PROTEIN"/>
    <property type="match status" value="1"/>
</dbReference>
<feature type="compositionally biased region" description="Low complexity" evidence="1">
    <location>
        <begin position="131"/>
        <end position="142"/>
    </location>
</feature>
<accession>A0A6S7JF48</accession>
<organism evidence="2 3">
    <name type="scientific">Paramuricea clavata</name>
    <name type="common">Red gorgonian</name>
    <name type="synonym">Violescent sea-whip</name>
    <dbReference type="NCBI Taxonomy" id="317549"/>
    <lineage>
        <taxon>Eukaryota</taxon>
        <taxon>Metazoa</taxon>
        <taxon>Cnidaria</taxon>
        <taxon>Anthozoa</taxon>
        <taxon>Octocorallia</taxon>
        <taxon>Malacalcyonacea</taxon>
        <taxon>Plexauridae</taxon>
        <taxon>Paramuricea</taxon>
    </lineage>
</organism>
<reference evidence="2" key="1">
    <citation type="submission" date="2020-04" db="EMBL/GenBank/DDBJ databases">
        <authorList>
            <person name="Alioto T."/>
            <person name="Alioto T."/>
            <person name="Gomez Garrido J."/>
        </authorList>
    </citation>
    <scope>NUCLEOTIDE SEQUENCE</scope>
    <source>
        <strain evidence="2">A484AB</strain>
    </source>
</reference>
<sequence length="163" mass="18692">MSRRLRSTLPVATTKLDPSLINSSTFRSSRENEQERQQKYFNRNAKNLPSLAIGETVRFKKDPDSKWTLATVVEKLSTPRSYLLQAENGSRYRRNRIHIRKTNERPLQTDSPDQVENLMPTTITETQPKVPSTSTPTNPSTTQATKKTSRYGRVINPNPIYKT</sequence>
<dbReference type="PANTHER" id="PTHR33244">
    <property type="entry name" value="INTEGRASE CATALYTIC DOMAIN-CONTAINING PROTEIN-RELATED"/>
    <property type="match status" value="1"/>
</dbReference>
<name>A0A6S7JF48_PARCT</name>
<dbReference type="OrthoDB" id="8063572at2759"/>
<dbReference type="AlphaFoldDB" id="A0A6S7JF48"/>
<evidence type="ECO:0000256" key="1">
    <source>
        <dbReference type="SAM" id="MobiDB-lite"/>
    </source>
</evidence>
<feature type="region of interest" description="Disordered" evidence="1">
    <location>
        <begin position="124"/>
        <end position="163"/>
    </location>
</feature>
<gene>
    <name evidence="2" type="ORF">PACLA_8A054720</name>
</gene>
<comment type="caution">
    <text evidence="2">The sequence shown here is derived from an EMBL/GenBank/DDBJ whole genome shotgun (WGS) entry which is preliminary data.</text>
</comment>
<dbReference type="EMBL" id="CACRXK020017262">
    <property type="protein sequence ID" value="CAB4030955.1"/>
    <property type="molecule type" value="Genomic_DNA"/>
</dbReference>
<protein>
    <submittedName>
        <fullName evidence="2">Uncharacterized protein</fullName>
    </submittedName>
</protein>
<evidence type="ECO:0000313" key="2">
    <source>
        <dbReference type="EMBL" id="CAB4030955.1"/>
    </source>
</evidence>
<keyword evidence="3" id="KW-1185">Reference proteome</keyword>